<keyword evidence="1" id="KW-1133">Transmembrane helix</keyword>
<reference evidence="2 3" key="1">
    <citation type="submission" date="2020-10" db="EMBL/GenBank/DDBJ databases">
        <title>Connecting structure to function with the recovery of over 1000 high-quality activated sludge metagenome-assembled genomes encoding full-length rRNA genes using long-read sequencing.</title>
        <authorList>
            <person name="Singleton C.M."/>
            <person name="Petriglieri F."/>
            <person name="Kristensen J.M."/>
            <person name="Kirkegaard R.H."/>
            <person name="Michaelsen T.Y."/>
            <person name="Andersen M.H."/>
            <person name="Karst S.M."/>
            <person name="Dueholm M.S."/>
            <person name="Nielsen P.H."/>
            <person name="Albertsen M."/>
        </authorList>
    </citation>
    <scope>NUCLEOTIDE SEQUENCE [LARGE SCALE GENOMIC DNA]</scope>
    <source>
        <strain evidence="2">OdNE_18-Q3-R46-58_MAXAC.008</strain>
    </source>
</reference>
<protein>
    <submittedName>
        <fullName evidence="2">Uncharacterized protein</fullName>
    </submittedName>
</protein>
<name>A0A936F2K6_9BACT</name>
<evidence type="ECO:0000256" key="1">
    <source>
        <dbReference type="SAM" id="Phobius"/>
    </source>
</evidence>
<feature type="transmembrane region" description="Helical" evidence="1">
    <location>
        <begin position="52"/>
        <end position="70"/>
    </location>
</feature>
<dbReference type="Proteomes" id="UP000709959">
    <property type="component" value="Unassembled WGS sequence"/>
</dbReference>
<comment type="caution">
    <text evidence="2">The sequence shown here is derived from an EMBL/GenBank/DDBJ whole genome shotgun (WGS) entry which is preliminary data.</text>
</comment>
<organism evidence="2 3">
    <name type="scientific">Candidatus Geothrix odensensis</name>
    <dbReference type="NCBI Taxonomy" id="2954440"/>
    <lineage>
        <taxon>Bacteria</taxon>
        <taxon>Pseudomonadati</taxon>
        <taxon>Acidobacteriota</taxon>
        <taxon>Holophagae</taxon>
        <taxon>Holophagales</taxon>
        <taxon>Holophagaceae</taxon>
        <taxon>Geothrix</taxon>
    </lineage>
</organism>
<gene>
    <name evidence="2" type="ORF">IPN91_10120</name>
</gene>
<dbReference type="AlphaFoldDB" id="A0A936F2K6"/>
<keyword evidence="1" id="KW-0812">Transmembrane</keyword>
<evidence type="ECO:0000313" key="2">
    <source>
        <dbReference type="EMBL" id="MBK8572982.1"/>
    </source>
</evidence>
<evidence type="ECO:0000313" key="3">
    <source>
        <dbReference type="Proteomes" id="UP000709959"/>
    </source>
</evidence>
<dbReference type="EMBL" id="JADKCH010000010">
    <property type="protein sequence ID" value="MBK8572982.1"/>
    <property type="molecule type" value="Genomic_DNA"/>
</dbReference>
<proteinExistence type="predicted"/>
<feature type="transmembrane region" description="Helical" evidence="1">
    <location>
        <begin position="122"/>
        <end position="142"/>
    </location>
</feature>
<accession>A0A936F2K6</accession>
<keyword evidence="1" id="KW-0472">Membrane</keyword>
<sequence>MNGGTEALWSAHRTGRLLGMALCFGTPVLVAALVLSGIVPPGQAAPEGLYQQVGYLLTGLVFLSAAWVWWRSGRVLAGFRELAEVKRTTTVLRESLFYAAAFEVSSLCGLVYWMLVGTQGTRHVWGFILLTPVLFLALVPGYDRWVKQLEG</sequence>
<feature type="transmembrane region" description="Helical" evidence="1">
    <location>
        <begin position="96"/>
        <end position="116"/>
    </location>
</feature>
<feature type="transmembrane region" description="Helical" evidence="1">
    <location>
        <begin position="17"/>
        <end position="40"/>
    </location>
</feature>